<dbReference type="AlphaFoldDB" id="A0A1H4BJ28"/>
<name>A0A1H4BJ28_9ACTO</name>
<reference evidence="2" key="1">
    <citation type="submission" date="2016-10" db="EMBL/GenBank/DDBJ databases">
        <authorList>
            <person name="Varghese N."/>
            <person name="Submissions S."/>
        </authorList>
    </citation>
    <scope>NUCLEOTIDE SEQUENCE [LARGE SCALE GENOMIC DNA]</scope>
    <source>
        <strain evidence="2">KPR-1</strain>
    </source>
</reference>
<proteinExistence type="predicted"/>
<dbReference type="Proteomes" id="UP000199288">
    <property type="component" value="Unassembled WGS sequence"/>
</dbReference>
<protein>
    <recommendedName>
        <fullName evidence="3">RNA-binding protein</fullName>
    </recommendedName>
</protein>
<evidence type="ECO:0000313" key="2">
    <source>
        <dbReference type="Proteomes" id="UP000199288"/>
    </source>
</evidence>
<keyword evidence="2" id="KW-1185">Reference proteome</keyword>
<evidence type="ECO:0008006" key="3">
    <source>
        <dbReference type="Google" id="ProtNLM"/>
    </source>
</evidence>
<dbReference type="EMBL" id="FNQV01000010">
    <property type="protein sequence ID" value="SEA48116.1"/>
    <property type="molecule type" value="Genomic_DNA"/>
</dbReference>
<evidence type="ECO:0000313" key="1">
    <source>
        <dbReference type="EMBL" id="SEA48116.1"/>
    </source>
</evidence>
<gene>
    <name evidence="1" type="ORF">SAMN02910418_01677</name>
</gene>
<accession>A0A1H4BJ28</accession>
<sequence>MDDQLWFARDLEQWQRWQKRQGPALRRVVRWVKDRRGRDRSPEQFELIGDPERAAVLVAIDSLGPTQTAALLAPAKLLYDELPIAIIGPAGTARSFGSDSRRRITAEDLRAASWASLRHVLGVGHYLPLGALGYEISRRHGITFVVVQHGLLAPQVPPLPADATLLAFSAVDGDYWKSGRDDIAVRTVGSQLLWEASKQRAAPLDGPGIFLGQLHGAELPRADFAEAATMYCHSTGAHYRPHPSEMDLLSRRTHARWRRNGIEFDLERRPLAQARGPIASVFSTGVLEAAASGKPSWVVHPDPPRWLRSMWERYGMAPWQPHGDREPTPSFPLPSQEPAAAIASLITKGDLSAT</sequence>
<organism evidence="1 2">
    <name type="scientific">Bowdeniella nasicola</name>
    <dbReference type="NCBI Taxonomy" id="208480"/>
    <lineage>
        <taxon>Bacteria</taxon>
        <taxon>Bacillati</taxon>
        <taxon>Actinomycetota</taxon>
        <taxon>Actinomycetes</taxon>
        <taxon>Actinomycetales</taxon>
        <taxon>Actinomycetaceae</taxon>
        <taxon>Bowdeniella</taxon>
    </lineage>
</organism>